<evidence type="ECO:0000313" key="3">
    <source>
        <dbReference type="EMBL" id="MFC6006605.1"/>
    </source>
</evidence>
<dbReference type="EMBL" id="JBHSRD010000003">
    <property type="protein sequence ID" value="MFC6006605.1"/>
    <property type="molecule type" value="Genomic_DNA"/>
</dbReference>
<feature type="chain" id="PRO_5045850215" evidence="1">
    <location>
        <begin position="24"/>
        <end position="1016"/>
    </location>
</feature>
<feature type="domain" description="FlgD/Vpr Ig-like" evidence="2">
    <location>
        <begin position="698"/>
        <end position="763"/>
    </location>
</feature>
<evidence type="ECO:0000256" key="1">
    <source>
        <dbReference type="SAM" id="SignalP"/>
    </source>
</evidence>
<protein>
    <submittedName>
        <fullName evidence="3">FlgD immunoglobulin-like domain containing protein</fullName>
    </submittedName>
</protein>
<comment type="caution">
    <text evidence="3">The sequence shown here is derived from an EMBL/GenBank/DDBJ whole genome shotgun (WGS) entry which is preliminary data.</text>
</comment>
<dbReference type="Pfam" id="PF13860">
    <property type="entry name" value="FlgD_ig"/>
    <property type="match status" value="1"/>
</dbReference>
<name>A0ABW1JBW5_9ACTN</name>
<evidence type="ECO:0000259" key="2">
    <source>
        <dbReference type="Pfam" id="PF13860"/>
    </source>
</evidence>
<gene>
    <name evidence="3" type="ORF">ACFQDO_05620</name>
</gene>
<keyword evidence="1" id="KW-0732">Signal</keyword>
<feature type="signal peptide" evidence="1">
    <location>
        <begin position="1"/>
        <end position="23"/>
    </location>
</feature>
<evidence type="ECO:0000313" key="4">
    <source>
        <dbReference type="Proteomes" id="UP001596189"/>
    </source>
</evidence>
<reference evidence="4" key="1">
    <citation type="journal article" date="2019" name="Int. J. Syst. Evol. Microbiol.">
        <title>The Global Catalogue of Microorganisms (GCM) 10K type strain sequencing project: providing services to taxonomists for standard genome sequencing and annotation.</title>
        <authorList>
            <consortium name="The Broad Institute Genomics Platform"/>
            <consortium name="The Broad Institute Genome Sequencing Center for Infectious Disease"/>
            <person name="Wu L."/>
            <person name="Ma J."/>
        </authorList>
    </citation>
    <scope>NUCLEOTIDE SEQUENCE [LARGE SCALE GENOMIC DNA]</scope>
    <source>
        <strain evidence="4">KACC 14249</strain>
    </source>
</reference>
<dbReference type="Gene3D" id="2.60.40.4070">
    <property type="match status" value="1"/>
</dbReference>
<dbReference type="Proteomes" id="UP001596189">
    <property type="component" value="Unassembled WGS sequence"/>
</dbReference>
<keyword evidence="4" id="KW-1185">Reference proteome</keyword>
<proteinExistence type="predicted"/>
<accession>A0ABW1JBW5</accession>
<organism evidence="3 4">
    <name type="scientific">Angustibacter luteus</name>
    <dbReference type="NCBI Taxonomy" id="658456"/>
    <lineage>
        <taxon>Bacteria</taxon>
        <taxon>Bacillati</taxon>
        <taxon>Actinomycetota</taxon>
        <taxon>Actinomycetes</taxon>
        <taxon>Kineosporiales</taxon>
        <taxon>Kineosporiaceae</taxon>
    </lineage>
</organism>
<sequence length="1016" mass="106381">MRRPVVTFAALAAVVVGAIVPLAARPAAALPADGSPGYAAPDPTVTDPAGTVRVPRVAQLSPAGRSVLGAYAGTRALLQPDLDGECRLWWQTDDAAPVPSELALGPGTCLVQGNAISVSGPHVLARLVGTTTVRTYSIHLDTRTVTQVAISDLVTATPDGWVKLVRSPTPVLQRVVEGGATSTLTLDFTLTNAQTSGNPFGRAAVAAADSDGMVLVAFASDPAQTGVRYIPFDGGPTTLLATTRGVPFGFSLAGADAAWQTAAVAATDTAPALLPTIHRVRRTGGDDRTLALPNTFEQIDQTAITPDATYWIGRTSVVVIPGDGSNRVAYRAGADLSGATKLSGMNATSMAAEGDHVVMVDELPIADAGLYRVSAVGEPTVLAATTSPAQPVRGFAFDGRHLVDDRVPNERQTFRSETTSRTVSSAGTLGQPVQVQGQYPTESFAVAVDAGRAVLASTSATDDVDLTHPSGSQSWVNGSGPALAEVSADTAVVQGRLTTPDHPSGGTTLPGAVTWAVFDRTVVWSTSRGQVWRQTGGAAAQEVLSAACAADCPALVGIWGDVLVVQPLVGSLQVRRTSDSGLVRTLPAIPAADTANPPALTLEDGVLAWVEQTAGRNGVLRVMDLTVADPQPTDVARARRDPGVRAVQLRGGRLAWVSAQDRGLRLAASPITRAPAVGLLGLTAGTVLSPNGDGAFDTWSVHATGTQPLDAVTLTIRAGDGTAVRTVTTSAADARIDLDWDGTTDAGQPAAEGAYRWQLTGRSNGGTTTPAATGTVVLRRTAPAVVLSVPEVSTTVSSSALVPISWRPTTPQPSWSPPARYEVDVQPWGDASPAVRWDLGCELLVTTSTHLTFNPNRCNGVGARVWRFRARAVVAGEVAGAWSPWSTMTIPFDDSTRYQVQYDGQAGAWVAQHVSGAFMGTQHRSGRPDGVAWSKPWQKSNRVRVLVTTCPQCGKVRIRVDRGPWLTVDTYSRSVRRRVSVYQSTRSLAVHLVEVQNLATRGRPYLYLDAIAFQVR</sequence>
<dbReference type="RefSeq" id="WP_345718083.1">
    <property type="nucleotide sequence ID" value="NZ_BAABFP010000008.1"/>
</dbReference>
<dbReference type="InterPro" id="IPR025965">
    <property type="entry name" value="FlgD/Vpr_Ig-like"/>
</dbReference>